<dbReference type="GO" id="GO:0048193">
    <property type="term" value="P:Golgi vesicle transport"/>
    <property type="evidence" value="ECO:0007669"/>
    <property type="project" value="InterPro"/>
</dbReference>
<evidence type="ECO:0000256" key="2">
    <source>
        <dbReference type="ARBA" id="ARBA00022927"/>
    </source>
</evidence>
<dbReference type="AlphaFoldDB" id="A0AAD5SP80"/>
<dbReference type="InterPro" id="IPR010989">
    <property type="entry name" value="SNARE"/>
</dbReference>
<dbReference type="Gene3D" id="1.20.58.90">
    <property type="match status" value="1"/>
</dbReference>
<sequence length="245" mass="27394">MPIRNRTVRLKPTFRKTHNINNRTILPFTREIEQDLSRAQQLHTNLRRLQNLGSTATSVEKQSELIWTHGELSTAVANITEDLTDLASAVTAVAANPVRFNLDASAVAQRKDFVARTRRELDEINTTLTRKRAVSAQPQASNSLAPPPSTHPNSKSTASSPKSDRDLLLGNGGKSRSQSEQPRGLTNDKFMDRENGVQQVIMKEQNQQLESVATTVSNMKEIAIVMNQELEDQTAFVTLPWRKNK</sequence>
<keyword evidence="7" id="KW-1185">Reference proteome</keyword>
<evidence type="ECO:0000256" key="4">
    <source>
        <dbReference type="SAM" id="MobiDB-lite"/>
    </source>
</evidence>
<dbReference type="GO" id="GO:0000139">
    <property type="term" value="C:Golgi membrane"/>
    <property type="evidence" value="ECO:0007669"/>
    <property type="project" value="UniProtKB-SubCell"/>
</dbReference>
<dbReference type="GO" id="GO:0015031">
    <property type="term" value="P:protein transport"/>
    <property type="evidence" value="ECO:0007669"/>
    <property type="project" value="UniProtKB-KW"/>
</dbReference>
<evidence type="ECO:0000259" key="5">
    <source>
        <dbReference type="PROSITE" id="PS50192"/>
    </source>
</evidence>
<dbReference type="SUPFAM" id="SSF47661">
    <property type="entry name" value="t-snare proteins"/>
    <property type="match status" value="1"/>
</dbReference>
<dbReference type="SUPFAM" id="SSF58038">
    <property type="entry name" value="SNARE fusion complex"/>
    <property type="match status" value="1"/>
</dbReference>
<comment type="subcellular location">
    <subcellularLocation>
        <location evidence="1">Golgi apparatus membrane</location>
        <topology evidence="1">Single-pass type IV membrane protein</topology>
    </subcellularLocation>
</comment>
<feature type="domain" description="T-SNARE coiled-coil homology" evidence="5">
    <location>
        <begin position="199"/>
        <end position="238"/>
    </location>
</feature>
<dbReference type="EMBL" id="JADGJH010003685">
    <property type="protein sequence ID" value="KAJ3089406.1"/>
    <property type="molecule type" value="Genomic_DNA"/>
</dbReference>
<reference evidence="6" key="1">
    <citation type="submission" date="2020-05" db="EMBL/GenBank/DDBJ databases">
        <title>Phylogenomic resolution of chytrid fungi.</title>
        <authorList>
            <person name="Stajich J.E."/>
            <person name="Amses K."/>
            <person name="Simmons R."/>
            <person name="Seto K."/>
            <person name="Myers J."/>
            <person name="Bonds A."/>
            <person name="Quandt C.A."/>
            <person name="Barry K."/>
            <person name="Liu P."/>
            <person name="Grigoriev I."/>
            <person name="Longcore J.E."/>
            <person name="James T.Y."/>
        </authorList>
    </citation>
    <scope>NUCLEOTIDE SEQUENCE</scope>
    <source>
        <strain evidence="6">JEL0513</strain>
    </source>
</reference>
<keyword evidence="2" id="KW-0813">Transport</keyword>
<dbReference type="InterPro" id="IPR015260">
    <property type="entry name" value="Syntaxin-6/10/61_N"/>
</dbReference>
<evidence type="ECO:0000313" key="7">
    <source>
        <dbReference type="Proteomes" id="UP001211907"/>
    </source>
</evidence>
<dbReference type="Proteomes" id="UP001211907">
    <property type="component" value="Unassembled WGS sequence"/>
</dbReference>
<dbReference type="PROSITE" id="PS50192">
    <property type="entry name" value="T_SNARE"/>
    <property type="match status" value="1"/>
</dbReference>
<gene>
    <name evidence="6" type="primary">STX6</name>
    <name evidence="6" type="ORF">HK100_007757</name>
</gene>
<keyword evidence="3" id="KW-0333">Golgi apparatus</keyword>
<protein>
    <submittedName>
        <fullName evidence="6">Syntaxin-6</fullName>
    </submittedName>
</protein>
<keyword evidence="2" id="KW-0653">Protein transport</keyword>
<accession>A0AAD5SP80</accession>
<name>A0AAD5SP80_9FUNG</name>
<dbReference type="Pfam" id="PF09177">
    <property type="entry name" value="STX6_10_61_N"/>
    <property type="match status" value="1"/>
</dbReference>
<evidence type="ECO:0000256" key="3">
    <source>
        <dbReference type="ARBA" id="ARBA00023034"/>
    </source>
</evidence>
<comment type="caution">
    <text evidence="6">The sequence shown here is derived from an EMBL/GenBank/DDBJ whole genome shotgun (WGS) entry which is preliminary data.</text>
</comment>
<dbReference type="Gene3D" id="1.20.5.110">
    <property type="match status" value="1"/>
</dbReference>
<feature type="region of interest" description="Disordered" evidence="4">
    <location>
        <begin position="126"/>
        <end position="190"/>
    </location>
</feature>
<organism evidence="6 7">
    <name type="scientific">Physocladia obscura</name>
    <dbReference type="NCBI Taxonomy" id="109957"/>
    <lineage>
        <taxon>Eukaryota</taxon>
        <taxon>Fungi</taxon>
        <taxon>Fungi incertae sedis</taxon>
        <taxon>Chytridiomycota</taxon>
        <taxon>Chytridiomycota incertae sedis</taxon>
        <taxon>Chytridiomycetes</taxon>
        <taxon>Chytridiales</taxon>
        <taxon>Chytriomycetaceae</taxon>
        <taxon>Physocladia</taxon>
    </lineage>
</organism>
<evidence type="ECO:0000256" key="1">
    <source>
        <dbReference type="ARBA" id="ARBA00004409"/>
    </source>
</evidence>
<dbReference type="InterPro" id="IPR000727">
    <property type="entry name" value="T_SNARE_dom"/>
</dbReference>
<feature type="compositionally biased region" description="Polar residues" evidence="4">
    <location>
        <begin position="151"/>
        <end position="161"/>
    </location>
</feature>
<proteinExistence type="predicted"/>
<evidence type="ECO:0000313" key="6">
    <source>
        <dbReference type="EMBL" id="KAJ3089406.1"/>
    </source>
</evidence>